<reference evidence="1 2" key="1">
    <citation type="journal article" date="2013" name="Appl. Environ. Microbiol.">
        <title>The genome of the alga-associated marine flavobacterium Formosa agariphila KMM 3901T reveals a broad potential for degradation of algal polysaccharides.</title>
        <authorList>
            <person name="Mann A.J."/>
            <person name="Hahnke R.L."/>
            <person name="Huang S."/>
            <person name="Werner J."/>
            <person name="Xing P."/>
            <person name="Barbeyron T."/>
            <person name="Huettel B."/>
            <person name="Stueber K."/>
            <person name="Reinhardt R."/>
            <person name="Harder J."/>
            <person name="Gloeckner F.O."/>
            <person name="Amann R.I."/>
            <person name="Teeling H."/>
        </authorList>
    </citation>
    <scope>NUCLEOTIDE SEQUENCE [LARGE SCALE GENOMIC DNA]</scope>
    <source>
        <strain evidence="2">DSM 15362 / KCTC 12365 / LMG 23005 / KMM 3901</strain>
    </source>
</reference>
<keyword evidence="2" id="KW-1185">Reference proteome</keyword>
<sequence length="71" mass="8168">MKPKPLVTFVLGKKKDKKYKKKEDKKAKSILLNSGIKVSNKCKTKCCDKYLKSEKKRCSKCPCFDLLQKVA</sequence>
<dbReference type="RefSeq" id="WP_242404055.1">
    <property type="nucleotide sequence ID" value="NZ_HG315671.1"/>
</dbReference>
<dbReference type="Proteomes" id="UP000016160">
    <property type="component" value="Chromosome"/>
</dbReference>
<dbReference type="STRING" id="1347342.BN863_1100"/>
<accession>T2KGC9</accession>
<name>T2KGC9_FORAG</name>
<dbReference type="PATRIC" id="fig|1347342.6.peg.112"/>
<dbReference type="HOGENOM" id="CLU_2988215_0_0_10"/>
<evidence type="ECO:0000313" key="2">
    <source>
        <dbReference type="Proteomes" id="UP000016160"/>
    </source>
</evidence>
<dbReference type="AlphaFoldDB" id="T2KGC9"/>
<organism evidence="1 2">
    <name type="scientific">Formosa agariphila (strain DSM 15362 / KCTC 12365 / LMG 23005 / KMM 3901 / M-2Alg 35-1)</name>
    <dbReference type="NCBI Taxonomy" id="1347342"/>
    <lineage>
        <taxon>Bacteria</taxon>
        <taxon>Pseudomonadati</taxon>
        <taxon>Bacteroidota</taxon>
        <taxon>Flavobacteriia</taxon>
        <taxon>Flavobacteriales</taxon>
        <taxon>Flavobacteriaceae</taxon>
        <taxon>Formosa</taxon>
    </lineage>
</organism>
<gene>
    <name evidence="1" type="ORF">BN863_1100</name>
</gene>
<proteinExistence type="predicted"/>
<evidence type="ECO:0000313" key="1">
    <source>
        <dbReference type="EMBL" id="CDF77822.1"/>
    </source>
</evidence>
<protein>
    <submittedName>
        <fullName evidence="1">Uncharacterized protein</fullName>
    </submittedName>
</protein>
<dbReference type="eggNOG" id="ENOG5033BPN">
    <property type="taxonomic scope" value="Bacteria"/>
</dbReference>
<dbReference type="EMBL" id="HG315671">
    <property type="protein sequence ID" value="CDF77822.1"/>
    <property type="molecule type" value="Genomic_DNA"/>
</dbReference>